<evidence type="ECO:0000256" key="1">
    <source>
        <dbReference type="SAM" id="Phobius"/>
    </source>
</evidence>
<protein>
    <recommendedName>
        <fullName evidence="2">NAD glycohydrolase translocation F5/8 type C domain-containing protein</fullName>
    </recommendedName>
</protein>
<evidence type="ECO:0000259" key="2">
    <source>
        <dbReference type="Pfam" id="PF25302"/>
    </source>
</evidence>
<dbReference type="Pfam" id="PF25302">
    <property type="entry name" value="NADase_transloc"/>
    <property type="match status" value="1"/>
</dbReference>
<comment type="caution">
    <text evidence="3">The sequence shown here is derived from an EMBL/GenBank/DDBJ whole genome shotgun (WGS) entry which is preliminary data.</text>
</comment>
<keyword evidence="4" id="KW-1185">Reference proteome</keyword>
<feature type="domain" description="NAD glycohydrolase translocation F5/8 type C" evidence="2">
    <location>
        <begin position="135"/>
        <end position="271"/>
    </location>
</feature>
<feature type="transmembrane region" description="Helical" evidence="1">
    <location>
        <begin position="17"/>
        <end position="37"/>
    </location>
</feature>
<dbReference type="SUPFAM" id="SSF49785">
    <property type="entry name" value="Galactose-binding domain-like"/>
    <property type="match status" value="1"/>
</dbReference>
<evidence type="ECO:0000313" key="3">
    <source>
        <dbReference type="EMBL" id="MBY0753942.1"/>
    </source>
</evidence>
<accession>A0ABS7KTG1</accession>
<dbReference type="RefSeq" id="WP_221858295.1">
    <property type="nucleotide sequence ID" value="NZ_JAIKTU010000001.1"/>
</dbReference>
<evidence type="ECO:0000313" key="4">
    <source>
        <dbReference type="Proteomes" id="UP001299068"/>
    </source>
</evidence>
<organism evidence="3 4">
    <name type="scientific">Clostridium sardiniense</name>
    <name type="common">Clostridium absonum</name>
    <dbReference type="NCBI Taxonomy" id="29369"/>
    <lineage>
        <taxon>Bacteria</taxon>
        <taxon>Bacillati</taxon>
        <taxon>Bacillota</taxon>
        <taxon>Clostridia</taxon>
        <taxon>Eubacteriales</taxon>
        <taxon>Clostridiaceae</taxon>
        <taxon>Clostridium</taxon>
    </lineage>
</organism>
<sequence>MAKIDKNINKIKKRNRILITGIISIIVIVSIVLGVTFKIKSDKEQAKAESESMNLLAKKEAEDNEIKVSKDNNKVNGNEIKDNTYNLDSKYKEKKDYNNYESYKNLENNKQAKYNKEVNNDEDHNVNKVEENLKVEKIYVSSTLQDQTGANYDPSNLIDGRSNTIWAEGAEGPGIEQFIRIDFNKNKVVKKLYIINGSAKSKRLYYANNRVRILRLDFGDGEIKDFKLQDDVMGEQEINLGKGIETPYVGMTIYDVYQGNKYNDTCISEIRAVGYDLD</sequence>
<keyword evidence="1" id="KW-1133">Transmembrane helix</keyword>
<keyword evidence="1" id="KW-0812">Transmembrane</keyword>
<dbReference type="NCBIfam" id="NF047619">
    <property type="entry name" value="NADase_discoid"/>
    <property type="match status" value="1"/>
</dbReference>
<name>A0ABS7KTG1_CLOSR</name>
<gene>
    <name evidence="3" type="ORF">K5V21_00600</name>
</gene>
<dbReference type="Gene3D" id="2.60.120.260">
    <property type="entry name" value="Galactose-binding domain-like"/>
    <property type="match status" value="1"/>
</dbReference>
<keyword evidence="1" id="KW-0472">Membrane</keyword>
<dbReference type="InterPro" id="IPR057561">
    <property type="entry name" value="NADase_transloc"/>
</dbReference>
<dbReference type="InterPro" id="IPR008979">
    <property type="entry name" value="Galactose-bd-like_sf"/>
</dbReference>
<proteinExistence type="predicted"/>
<reference evidence="3 4" key="1">
    <citation type="journal article" date="2021" name="Cell Host Microbe">
        <title>in vivo commensal control of Clostridioides difficile virulence.</title>
        <authorList>
            <person name="Girinathan B.P."/>
            <person name="Dibenedetto N."/>
            <person name="Worley J.N."/>
            <person name="Peltier J."/>
            <person name="Arrieta-Ortiz M.L."/>
            <person name="Rupa Christinal Immanuel S."/>
            <person name="Lavin R."/>
            <person name="Delaney M.L."/>
            <person name="Cummins C."/>
            <person name="Hoffmann M."/>
            <person name="Luo Y."/>
            <person name="Gonzalez-Escalona N."/>
            <person name="Allard M."/>
            <person name="Onderdonk A.B."/>
            <person name="Gerber G.K."/>
            <person name="Sonenshein A.L."/>
            <person name="Baliga N."/>
            <person name="Dupuy B."/>
            <person name="Bry L."/>
        </authorList>
    </citation>
    <scope>NUCLEOTIDE SEQUENCE [LARGE SCALE GENOMIC DNA]</scope>
    <source>
        <strain evidence="3 4">DSM 599</strain>
    </source>
</reference>
<dbReference type="EMBL" id="JAIKTU010000001">
    <property type="protein sequence ID" value="MBY0753942.1"/>
    <property type="molecule type" value="Genomic_DNA"/>
</dbReference>
<dbReference type="Proteomes" id="UP001299068">
    <property type="component" value="Unassembled WGS sequence"/>
</dbReference>